<dbReference type="InterPro" id="IPR003661">
    <property type="entry name" value="HisK_dim/P_dom"/>
</dbReference>
<evidence type="ECO:0000256" key="5">
    <source>
        <dbReference type="ARBA" id="ARBA00022553"/>
    </source>
</evidence>
<sequence>MRLLQVLREWFRSSIKFRILAVTGVIVSVLMIVISIGILLQWRNLIIEQQKENALSVSRAFSIPVIETLIQSEREGVIGGDLLESHIQNFLDNVESITYISIQDNEHRIIAHSDLSQYDQTITDSRLLSVIESREPVTSVFKDEVHGWTLEALQPLQIGEKRWGSAILGFEAQTTRDRISRSFFQLLFLTAVALTVTLSLIYYFINRVMASLRNLVVEVDKIDLGSNEPLATNPGNDEIGFLLKHFEMLKKRLNHSRQELAMAQHQIYQAEKLASIGRLASGVAHEVNNPLNGMRFCVYGIQKDMDNKEQTQEYLKLINEGLVQIESVVTKLLGYSRQRPKSSEPVHIEKKVKMVLDLLEYRLTEKAIRVTIEKDDQFPEIKADPNLIQEMLMNLLLNSLDAVDKEGFILVSLKIPDENHIEIRIRDNGTGIAEEEREVIFEPFYTTKETGRGTGLGLSVTHGIVQSHNGTIKVDSKIGEFTEFIITIPVESAHEDIDR</sequence>
<dbReference type="AlphaFoldDB" id="A0A8J7S736"/>
<evidence type="ECO:0000313" key="16">
    <source>
        <dbReference type="Proteomes" id="UP000673975"/>
    </source>
</evidence>
<dbReference type="InterPro" id="IPR004358">
    <property type="entry name" value="Sig_transdc_His_kin-like_C"/>
</dbReference>
<evidence type="ECO:0000256" key="10">
    <source>
        <dbReference type="ARBA" id="ARBA00022840"/>
    </source>
</evidence>
<evidence type="ECO:0000256" key="6">
    <source>
        <dbReference type="ARBA" id="ARBA00022679"/>
    </source>
</evidence>
<dbReference type="PANTHER" id="PTHR43065">
    <property type="entry name" value="SENSOR HISTIDINE KINASE"/>
    <property type="match status" value="1"/>
</dbReference>
<evidence type="ECO:0000256" key="3">
    <source>
        <dbReference type="ARBA" id="ARBA00012438"/>
    </source>
</evidence>
<dbReference type="SMART" id="SM00387">
    <property type="entry name" value="HATPase_c"/>
    <property type="match status" value="1"/>
</dbReference>
<feature type="domain" description="Histidine kinase" evidence="14">
    <location>
        <begin position="282"/>
        <end position="492"/>
    </location>
</feature>
<dbReference type="GO" id="GO:0005886">
    <property type="term" value="C:plasma membrane"/>
    <property type="evidence" value="ECO:0007669"/>
    <property type="project" value="UniProtKB-SubCell"/>
</dbReference>
<evidence type="ECO:0000313" key="15">
    <source>
        <dbReference type="EMBL" id="MBP3191351.1"/>
    </source>
</evidence>
<dbReference type="SUPFAM" id="SSF47384">
    <property type="entry name" value="Homodimeric domain of signal transducing histidine kinase"/>
    <property type="match status" value="1"/>
</dbReference>
<dbReference type="Pfam" id="PF00512">
    <property type="entry name" value="HisKA"/>
    <property type="match status" value="1"/>
</dbReference>
<evidence type="ECO:0000256" key="7">
    <source>
        <dbReference type="ARBA" id="ARBA00022692"/>
    </source>
</evidence>
<dbReference type="InterPro" id="IPR005467">
    <property type="entry name" value="His_kinase_dom"/>
</dbReference>
<dbReference type="RefSeq" id="WP_210509757.1">
    <property type="nucleotide sequence ID" value="NZ_JAFIDN010000001.1"/>
</dbReference>
<keyword evidence="7 13" id="KW-0812">Transmembrane</keyword>
<dbReference type="GO" id="GO:0005524">
    <property type="term" value="F:ATP binding"/>
    <property type="evidence" value="ECO:0007669"/>
    <property type="project" value="UniProtKB-KW"/>
</dbReference>
<feature type="transmembrane region" description="Helical" evidence="13">
    <location>
        <begin position="20"/>
        <end position="42"/>
    </location>
</feature>
<dbReference type="InterPro" id="IPR003594">
    <property type="entry name" value="HATPase_dom"/>
</dbReference>
<keyword evidence="8" id="KW-0547">Nucleotide-binding</keyword>
<keyword evidence="6" id="KW-0808">Transferase</keyword>
<organism evidence="15 16">
    <name type="scientific">Natronogracilivirga saccharolytica</name>
    <dbReference type="NCBI Taxonomy" id="2812953"/>
    <lineage>
        <taxon>Bacteria</taxon>
        <taxon>Pseudomonadati</taxon>
        <taxon>Balneolota</taxon>
        <taxon>Balneolia</taxon>
        <taxon>Balneolales</taxon>
        <taxon>Cyclonatronaceae</taxon>
        <taxon>Natronogracilivirga</taxon>
    </lineage>
</organism>
<proteinExistence type="predicted"/>
<dbReference type="EC" id="2.7.13.3" evidence="3"/>
<dbReference type="InterPro" id="IPR036890">
    <property type="entry name" value="HATPase_C_sf"/>
</dbReference>
<evidence type="ECO:0000256" key="13">
    <source>
        <dbReference type="SAM" id="Phobius"/>
    </source>
</evidence>
<accession>A0A8J7S736</accession>
<evidence type="ECO:0000256" key="8">
    <source>
        <dbReference type="ARBA" id="ARBA00022741"/>
    </source>
</evidence>
<evidence type="ECO:0000256" key="1">
    <source>
        <dbReference type="ARBA" id="ARBA00000085"/>
    </source>
</evidence>
<evidence type="ECO:0000256" key="11">
    <source>
        <dbReference type="ARBA" id="ARBA00022989"/>
    </source>
</evidence>
<evidence type="ECO:0000259" key="14">
    <source>
        <dbReference type="PROSITE" id="PS50109"/>
    </source>
</evidence>
<name>A0A8J7S736_9BACT</name>
<dbReference type="Gene3D" id="1.10.287.130">
    <property type="match status" value="1"/>
</dbReference>
<keyword evidence="10" id="KW-0067">ATP-binding</keyword>
<dbReference type="SMART" id="SM00388">
    <property type="entry name" value="HisKA"/>
    <property type="match status" value="1"/>
</dbReference>
<dbReference type="CDD" id="cd00082">
    <property type="entry name" value="HisKA"/>
    <property type="match status" value="1"/>
</dbReference>
<dbReference type="PANTHER" id="PTHR43065:SF46">
    <property type="entry name" value="C4-DICARBOXYLATE TRANSPORT SENSOR PROTEIN DCTB"/>
    <property type="match status" value="1"/>
</dbReference>
<keyword evidence="5" id="KW-0597">Phosphoprotein</keyword>
<gene>
    <name evidence="15" type="ORF">NATSA_01610</name>
</gene>
<dbReference type="Gene3D" id="6.10.340.10">
    <property type="match status" value="1"/>
</dbReference>
<keyword evidence="11 13" id="KW-1133">Transmembrane helix</keyword>
<comment type="caution">
    <text evidence="15">The sequence shown here is derived from an EMBL/GenBank/DDBJ whole genome shotgun (WGS) entry which is preliminary data.</text>
</comment>
<evidence type="ECO:0000256" key="12">
    <source>
        <dbReference type="ARBA" id="ARBA00023012"/>
    </source>
</evidence>
<dbReference type="GO" id="GO:0000155">
    <property type="term" value="F:phosphorelay sensor kinase activity"/>
    <property type="evidence" value="ECO:0007669"/>
    <property type="project" value="InterPro"/>
</dbReference>
<keyword evidence="4" id="KW-1003">Cell membrane</keyword>
<dbReference type="Pfam" id="PF02518">
    <property type="entry name" value="HATPase_c"/>
    <property type="match status" value="1"/>
</dbReference>
<dbReference type="EMBL" id="JAFIDN010000001">
    <property type="protein sequence ID" value="MBP3191351.1"/>
    <property type="molecule type" value="Genomic_DNA"/>
</dbReference>
<comment type="catalytic activity">
    <reaction evidence="1">
        <text>ATP + protein L-histidine = ADP + protein N-phospho-L-histidine.</text>
        <dbReference type="EC" id="2.7.13.3"/>
    </reaction>
</comment>
<evidence type="ECO:0000256" key="4">
    <source>
        <dbReference type="ARBA" id="ARBA00022475"/>
    </source>
</evidence>
<dbReference type="Gene3D" id="3.30.565.10">
    <property type="entry name" value="Histidine kinase-like ATPase, C-terminal domain"/>
    <property type="match status" value="1"/>
</dbReference>
<comment type="subcellular location">
    <subcellularLocation>
        <location evidence="2">Cell membrane</location>
        <topology evidence="2">Multi-pass membrane protein</topology>
    </subcellularLocation>
</comment>
<evidence type="ECO:0000256" key="9">
    <source>
        <dbReference type="ARBA" id="ARBA00022777"/>
    </source>
</evidence>
<keyword evidence="16" id="KW-1185">Reference proteome</keyword>
<dbReference type="SUPFAM" id="SSF55874">
    <property type="entry name" value="ATPase domain of HSP90 chaperone/DNA topoisomerase II/histidine kinase"/>
    <property type="match status" value="1"/>
</dbReference>
<keyword evidence="12" id="KW-0902">Two-component regulatory system</keyword>
<dbReference type="PROSITE" id="PS50109">
    <property type="entry name" value="HIS_KIN"/>
    <property type="match status" value="1"/>
</dbReference>
<keyword evidence="13" id="KW-0472">Membrane</keyword>
<keyword evidence="9" id="KW-0418">Kinase</keyword>
<feature type="transmembrane region" description="Helical" evidence="13">
    <location>
        <begin position="186"/>
        <end position="205"/>
    </location>
</feature>
<dbReference type="Proteomes" id="UP000673975">
    <property type="component" value="Unassembled WGS sequence"/>
</dbReference>
<reference evidence="15" key="1">
    <citation type="submission" date="2021-02" db="EMBL/GenBank/DDBJ databases">
        <title>Natronogracilivirga saccharolytica gen. nov. sp. nov. a new anaerobic, haloalkiliphilic carbohydrate-fermenting bacterium from soda lake and proposing of Cyclonatronumiaceae fam. nov. in the phylum Balneolaeota.</title>
        <authorList>
            <person name="Zhilina T.N."/>
            <person name="Sorokin D.Y."/>
            <person name="Zavarzina D.G."/>
            <person name="Toshchakov S.V."/>
            <person name="Kublanov I.V."/>
        </authorList>
    </citation>
    <scope>NUCLEOTIDE SEQUENCE</scope>
    <source>
        <strain evidence="15">Z-1702</strain>
    </source>
</reference>
<protein>
    <recommendedName>
        <fullName evidence="3">histidine kinase</fullName>
        <ecNumber evidence="3">2.7.13.3</ecNumber>
    </recommendedName>
</protein>
<dbReference type="InterPro" id="IPR029151">
    <property type="entry name" value="Sensor-like_sf"/>
</dbReference>
<dbReference type="SUPFAM" id="SSF103190">
    <property type="entry name" value="Sensory domain-like"/>
    <property type="match status" value="1"/>
</dbReference>
<dbReference type="InterPro" id="IPR036097">
    <property type="entry name" value="HisK_dim/P_sf"/>
</dbReference>
<evidence type="ECO:0000256" key="2">
    <source>
        <dbReference type="ARBA" id="ARBA00004651"/>
    </source>
</evidence>
<dbReference type="PRINTS" id="PR00344">
    <property type="entry name" value="BCTRLSENSOR"/>
</dbReference>